<dbReference type="Pfam" id="PF00535">
    <property type="entry name" value="Glycos_transf_2"/>
    <property type="match status" value="1"/>
</dbReference>
<keyword evidence="7" id="KW-1185">Reference proteome</keyword>
<comment type="caution">
    <text evidence="6">The sequence shown here is derived from an EMBL/GenBank/DDBJ whole genome shotgun (WGS) entry which is preliminary data.</text>
</comment>
<dbReference type="EMBL" id="PDLY01000006">
    <property type="protein sequence ID" value="MBA5728098.1"/>
    <property type="molecule type" value="Genomic_DNA"/>
</dbReference>
<gene>
    <name evidence="6" type="ORF">CPA56_08970</name>
</gene>
<dbReference type="PANTHER" id="PTHR43179:SF12">
    <property type="entry name" value="GALACTOFURANOSYLTRANSFERASE GLFT2"/>
    <property type="match status" value="1"/>
</dbReference>
<evidence type="ECO:0000256" key="3">
    <source>
        <dbReference type="ARBA" id="ARBA00022679"/>
    </source>
</evidence>
<feature type="region of interest" description="Disordered" evidence="4">
    <location>
        <begin position="818"/>
        <end position="850"/>
    </location>
</feature>
<dbReference type="RefSeq" id="WP_182041677.1">
    <property type="nucleotide sequence ID" value="NZ_PDLY01000006.1"/>
</dbReference>
<dbReference type="InterPro" id="IPR001173">
    <property type="entry name" value="Glyco_trans_2-like"/>
</dbReference>
<reference evidence="6 7" key="1">
    <citation type="submission" date="2017-10" db="EMBL/GenBank/DDBJ databases">
        <authorList>
            <person name="Jakob F."/>
        </authorList>
    </citation>
    <scope>NUCLEOTIDE SEQUENCE [LARGE SCALE GENOMIC DNA]</scope>
    <source>
        <strain evidence="6 7">TMW 2.1889</strain>
    </source>
</reference>
<dbReference type="Gene3D" id="3.40.50.2000">
    <property type="entry name" value="Glycogen Phosphorylase B"/>
    <property type="match status" value="1"/>
</dbReference>
<evidence type="ECO:0000256" key="2">
    <source>
        <dbReference type="ARBA" id="ARBA00022676"/>
    </source>
</evidence>
<evidence type="ECO:0000313" key="7">
    <source>
        <dbReference type="Proteomes" id="UP000765338"/>
    </source>
</evidence>
<dbReference type="PANTHER" id="PTHR43179">
    <property type="entry name" value="RHAMNOSYLTRANSFERASE WBBL"/>
    <property type="match status" value="1"/>
</dbReference>
<sequence>MRRQASFIPGYGRFYRPQEEARWKIRHMETIREAFDQGMACLKQGRRTDGLFWLRRAEALSGRDDNISFICAVTLLEEGDVQQALPRLDALWAQHGVREAGLALAGGYFRGGRTAEALHVMGQVMSRNSLAVDHHALADSLSFPAGVPGWVVLSNSGELWLRTGGQVELALDGRPLGRLTAGLYDMAELVPAEVGPWWRGQRLTATCDGQSLLGSPVDIQSVIRCQSLVTAEEQGVRGWLWYPGEPDFLSSLWVEGHEAPLKVDTPAEGFSSTALLQRPRGFFLPHADWPRFMSLPTRLHDQYGRLLMGAPLDPALVNLMRLPEAAGSGRKGWTRQGCRAAVRRAGSEVITVRPASGCAIIIPVYRGEDVVRACLDSVMATVPAACRIIVVDDASPERGLRDHLDDLARAGRIELHRHGENGGFVASITTGLAHVPLGWDVILLNSDTLVFGDWVDRMCRWLRREKVGTVTPFSNAGGLTAYPSRNRDNPAPAQVEAEALDGLFRSQAEGLMPEVTLPTANGFCMGISAACLAEMGGLNRAFFAQGYAEENEFCLRASEAGFRHLVALDVYVLHHGHCSFGAEASPLLLRNLDILNRLYPGYDAAIRQWKKVNPLRAYRRRLDWQRLGRHREGFSGAVVLFQHRGGGGVARAVKEQAARLGQENCLSLILEPTEKGCRVVSPVEGLAVPNMIFDLPDERPLLLAFLKEMGVRLVVWHHMLGHEPGLRELHRQLGVPYDIHVHDHIWFCPRIALLDEHGRYCGEPPLRGCEACVARGNAPADEGLSLPDFLARSAAELGQARRVIAPSQDAARRLERHMPGLPPVGIEPLEDDRQIRAGPPPVRGDRPPTRERPLKVVVLGGISRWKGYDVFLSLGRHVQQEALPLRLILMGGTHDDAACLDAGIEVTGPYDDRNVLPALRAMQADVGFVSSIAPETWCYTLGWLWRARLAVVGFDIGASAERIRQAGPDWGQLVPLGLPVERLADIFMSMKCRS</sequence>
<evidence type="ECO:0000313" key="6">
    <source>
        <dbReference type="EMBL" id="MBA5728098.1"/>
    </source>
</evidence>
<dbReference type="InterPro" id="IPR029044">
    <property type="entry name" value="Nucleotide-diphossugar_trans"/>
</dbReference>
<dbReference type="InterPro" id="IPR011990">
    <property type="entry name" value="TPR-like_helical_dom_sf"/>
</dbReference>
<evidence type="ECO:0000256" key="1">
    <source>
        <dbReference type="ARBA" id="ARBA00006739"/>
    </source>
</evidence>
<protein>
    <submittedName>
        <fullName evidence="6">Glycosyl transferase</fullName>
    </submittedName>
</protein>
<name>A0ABR5ZUV3_9PROT</name>
<keyword evidence="3 6" id="KW-0808">Transferase</keyword>
<feature type="domain" description="Glycosyltransferase 2-like" evidence="5">
    <location>
        <begin position="360"/>
        <end position="472"/>
    </location>
</feature>
<accession>A0ABR5ZUV3</accession>
<comment type="similarity">
    <text evidence="1">Belongs to the glycosyltransferase 2 family.</text>
</comment>
<dbReference type="Gene3D" id="3.90.550.10">
    <property type="entry name" value="Spore Coat Polysaccharide Biosynthesis Protein SpsA, Chain A"/>
    <property type="match status" value="1"/>
</dbReference>
<dbReference type="Proteomes" id="UP000765338">
    <property type="component" value="Unassembled WGS sequence"/>
</dbReference>
<dbReference type="SUPFAM" id="SSF53756">
    <property type="entry name" value="UDP-Glycosyltransferase/glycogen phosphorylase"/>
    <property type="match status" value="1"/>
</dbReference>
<dbReference type="SUPFAM" id="SSF53448">
    <property type="entry name" value="Nucleotide-diphospho-sugar transferases"/>
    <property type="match status" value="1"/>
</dbReference>
<evidence type="ECO:0000256" key="4">
    <source>
        <dbReference type="SAM" id="MobiDB-lite"/>
    </source>
</evidence>
<dbReference type="SUPFAM" id="SSF48452">
    <property type="entry name" value="TPR-like"/>
    <property type="match status" value="1"/>
</dbReference>
<evidence type="ECO:0000259" key="5">
    <source>
        <dbReference type="Pfam" id="PF00535"/>
    </source>
</evidence>
<dbReference type="GO" id="GO:0016740">
    <property type="term" value="F:transferase activity"/>
    <property type="evidence" value="ECO:0007669"/>
    <property type="project" value="UniProtKB-KW"/>
</dbReference>
<proteinExistence type="inferred from homology"/>
<organism evidence="6 7">
    <name type="scientific">Bombella mellum</name>
    <dbReference type="NCBI Taxonomy" id="2039288"/>
    <lineage>
        <taxon>Bacteria</taxon>
        <taxon>Pseudomonadati</taxon>
        <taxon>Pseudomonadota</taxon>
        <taxon>Alphaproteobacteria</taxon>
        <taxon>Acetobacterales</taxon>
        <taxon>Acetobacteraceae</taxon>
        <taxon>Bombella</taxon>
    </lineage>
</organism>
<keyword evidence="2" id="KW-0328">Glycosyltransferase</keyword>